<organism evidence="2 3">
    <name type="scientific">Romanomermis culicivorax</name>
    <name type="common">Nematode worm</name>
    <dbReference type="NCBI Taxonomy" id="13658"/>
    <lineage>
        <taxon>Eukaryota</taxon>
        <taxon>Metazoa</taxon>
        <taxon>Ecdysozoa</taxon>
        <taxon>Nematoda</taxon>
        <taxon>Enoplea</taxon>
        <taxon>Dorylaimia</taxon>
        <taxon>Mermithida</taxon>
        <taxon>Mermithoidea</taxon>
        <taxon>Mermithidae</taxon>
        <taxon>Romanomermis</taxon>
    </lineage>
</organism>
<keyword evidence="2" id="KW-1185">Reference proteome</keyword>
<evidence type="ECO:0000256" key="1">
    <source>
        <dbReference type="SAM" id="MobiDB-lite"/>
    </source>
</evidence>
<dbReference type="Proteomes" id="UP000887565">
    <property type="component" value="Unplaced"/>
</dbReference>
<reference evidence="3" key="1">
    <citation type="submission" date="2022-11" db="UniProtKB">
        <authorList>
            <consortium name="WormBaseParasite"/>
        </authorList>
    </citation>
    <scope>IDENTIFICATION</scope>
</reference>
<accession>A0A915K2G5</accession>
<name>A0A915K2G5_ROMCU</name>
<proteinExistence type="predicted"/>
<evidence type="ECO:0000313" key="3">
    <source>
        <dbReference type="WBParaSite" id="nRc.2.0.1.t32510-RA"/>
    </source>
</evidence>
<sequence>MSGHPSHRVATFPGPIATFVAAGGSRKSTLHGGERERKGKQGIEKDRKKEKREDKVKQGILMRQFALRASSVQKLWQSAPVALFPAHP</sequence>
<dbReference type="WBParaSite" id="nRc.2.0.1.t32510-RA">
    <property type="protein sequence ID" value="nRc.2.0.1.t32510-RA"/>
    <property type="gene ID" value="nRc.2.0.1.g32510"/>
</dbReference>
<protein>
    <submittedName>
        <fullName evidence="3">Uncharacterized protein</fullName>
    </submittedName>
</protein>
<evidence type="ECO:0000313" key="2">
    <source>
        <dbReference type="Proteomes" id="UP000887565"/>
    </source>
</evidence>
<feature type="compositionally biased region" description="Basic and acidic residues" evidence="1">
    <location>
        <begin position="32"/>
        <end position="55"/>
    </location>
</feature>
<dbReference type="AlphaFoldDB" id="A0A915K2G5"/>
<feature type="region of interest" description="Disordered" evidence="1">
    <location>
        <begin position="24"/>
        <end position="55"/>
    </location>
</feature>